<name>A0A174DAY9_FLAPL</name>
<protein>
    <submittedName>
        <fullName evidence="1">Uncharacterized protein</fullName>
    </submittedName>
</protein>
<sequence>MLDEKDLQAIAEIMDSKIGASEKRMAQLMAQQRRDIMQDVKTLLDTEVQTKFNLLAEGQEEILRRMPSEDDMDIIDGRLDTLEAIARKHSREIEELKKAQ</sequence>
<evidence type="ECO:0000313" key="2">
    <source>
        <dbReference type="Proteomes" id="UP000095746"/>
    </source>
</evidence>
<organism evidence="1 2">
    <name type="scientific">Flavonifractor plautii</name>
    <name type="common">Fusobacterium plautii</name>
    <dbReference type="NCBI Taxonomy" id="292800"/>
    <lineage>
        <taxon>Bacteria</taxon>
        <taxon>Bacillati</taxon>
        <taxon>Bacillota</taxon>
        <taxon>Clostridia</taxon>
        <taxon>Eubacteriales</taxon>
        <taxon>Oscillospiraceae</taxon>
        <taxon>Flavonifractor</taxon>
    </lineage>
</organism>
<gene>
    <name evidence="1" type="ORF">ERS852411_01155</name>
</gene>
<proteinExistence type="predicted"/>
<dbReference type="EMBL" id="CYZT01000058">
    <property type="protein sequence ID" value="CUO21195.1"/>
    <property type="molecule type" value="Genomic_DNA"/>
</dbReference>
<accession>A0A174DAY9</accession>
<evidence type="ECO:0000313" key="1">
    <source>
        <dbReference type="EMBL" id="CUO21195.1"/>
    </source>
</evidence>
<dbReference type="Proteomes" id="UP000095746">
    <property type="component" value="Unassembled WGS sequence"/>
</dbReference>
<dbReference type="RefSeq" id="WP_271939193.1">
    <property type="nucleotide sequence ID" value="NZ_JAQLWS010000052.1"/>
</dbReference>
<reference evidence="1 2" key="1">
    <citation type="submission" date="2015-09" db="EMBL/GenBank/DDBJ databases">
        <authorList>
            <consortium name="Pathogen Informatics"/>
        </authorList>
    </citation>
    <scope>NUCLEOTIDE SEQUENCE [LARGE SCALE GENOMIC DNA]</scope>
    <source>
        <strain evidence="1 2">2789STDY5608854</strain>
    </source>
</reference>
<dbReference type="AlphaFoldDB" id="A0A174DAY9"/>